<evidence type="ECO:0000256" key="1">
    <source>
        <dbReference type="SAM" id="MobiDB-lite"/>
    </source>
</evidence>
<comment type="caution">
    <text evidence="2">The sequence shown here is derived from an EMBL/GenBank/DDBJ whole genome shotgun (WGS) entry which is preliminary data.</text>
</comment>
<feature type="compositionally biased region" description="Basic and acidic residues" evidence="1">
    <location>
        <begin position="94"/>
        <end position="103"/>
    </location>
</feature>
<organism evidence="2 3">
    <name type="scientific">Engystomops pustulosus</name>
    <name type="common">Tungara frog</name>
    <name type="synonym">Physalaemus pustulosus</name>
    <dbReference type="NCBI Taxonomy" id="76066"/>
    <lineage>
        <taxon>Eukaryota</taxon>
        <taxon>Metazoa</taxon>
        <taxon>Chordata</taxon>
        <taxon>Craniata</taxon>
        <taxon>Vertebrata</taxon>
        <taxon>Euteleostomi</taxon>
        <taxon>Amphibia</taxon>
        <taxon>Batrachia</taxon>
        <taxon>Anura</taxon>
        <taxon>Neobatrachia</taxon>
        <taxon>Hyloidea</taxon>
        <taxon>Leptodactylidae</taxon>
        <taxon>Leiuperinae</taxon>
        <taxon>Engystomops</taxon>
    </lineage>
</organism>
<keyword evidence="3" id="KW-1185">Reference proteome</keyword>
<feature type="region of interest" description="Disordered" evidence="1">
    <location>
        <begin position="93"/>
        <end position="115"/>
    </location>
</feature>
<proteinExistence type="predicted"/>
<sequence>MWARTAGLHPLCRDGQRGTNDLLHLWFLGRCAIVSTSHEGETGVDVFFWRYKTRLWSLWSRLIRLLHIKQRGLTTNVRNERISHSTKADVAACNKDKAEDSTEPRGASTLTIKYK</sequence>
<name>A0AAV6YDT7_ENGPU</name>
<evidence type="ECO:0000313" key="3">
    <source>
        <dbReference type="Proteomes" id="UP000824782"/>
    </source>
</evidence>
<evidence type="ECO:0000313" key="2">
    <source>
        <dbReference type="EMBL" id="KAG8535492.1"/>
    </source>
</evidence>
<reference evidence="2" key="1">
    <citation type="thesis" date="2020" institute="ProQuest LLC" country="789 East Eisenhower Parkway, Ann Arbor, MI, USA">
        <title>Comparative Genomics and Chromosome Evolution.</title>
        <authorList>
            <person name="Mudd A.B."/>
        </authorList>
    </citation>
    <scope>NUCLEOTIDE SEQUENCE</scope>
    <source>
        <strain evidence="2">237g6f4</strain>
        <tissue evidence="2">Blood</tissue>
    </source>
</reference>
<accession>A0AAV6YDT7</accession>
<dbReference type="EMBL" id="WNYA01065749">
    <property type="protein sequence ID" value="KAG8535492.1"/>
    <property type="molecule type" value="Genomic_DNA"/>
</dbReference>
<dbReference type="AlphaFoldDB" id="A0AAV6YDT7"/>
<dbReference type="Proteomes" id="UP000824782">
    <property type="component" value="Unassembled WGS sequence"/>
</dbReference>
<protein>
    <submittedName>
        <fullName evidence="2">Uncharacterized protein</fullName>
    </submittedName>
</protein>
<gene>
    <name evidence="2" type="ORF">GDO81_028440</name>
</gene>